<dbReference type="PANTHER" id="PTHR15885">
    <property type="entry name" value="COILED-COIL DOMAIN-CONTAINING PROTEIN 174"/>
    <property type="match status" value="1"/>
</dbReference>
<dbReference type="EMBL" id="JARJCM010000053">
    <property type="protein sequence ID" value="KAJ7034997.1"/>
    <property type="molecule type" value="Genomic_DNA"/>
</dbReference>
<feature type="compositionally biased region" description="Basic and acidic residues" evidence="2">
    <location>
        <begin position="240"/>
        <end position="265"/>
    </location>
</feature>
<accession>A0AAD6SX10</accession>
<dbReference type="GO" id="GO:0005634">
    <property type="term" value="C:nucleus"/>
    <property type="evidence" value="ECO:0007669"/>
    <property type="project" value="TreeGrafter"/>
</dbReference>
<feature type="compositionally biased region" description="Basic and acidic residues" evidence="2">
    <location>
        <begin position="291"/>
        <end position="309"/>
    </location>
</feature>
<gene>
    <name evidence="3" type="ORF">C8F04DRAFT_1210441</name>
</gene>
<evidence type="ECO:0000313" key="4">
    <source>
        <dbReference type="Proteomes" id="UP001218188"/>
    </source>
</evidence>
<sequence>MSGKAKAKAKGISASSFLDLKAELSKQEGEFSRNKTAGSSKFIVGGVKRPDKKPTVWARQNNGVNARASRDIELEAISKPTLESARAALERKAKIYDKLKKGQTGGLNDKQYEMLLVDFDAKPVSDDFESDSDDLDESVEVARPPVVDSDDEFGRMRTARRSEVPRDLVRPTEEPAYDEDEDLVIHNPAGYFPVYQPSADRVAQIEKEHAEINNPLGVHYDASAEVRARGAGFYQFSHDEETRKAQMDELKSARGETEKTRKETGAVDVLPGEVEGMQDDGPGAGAGSRSRAMEKRKRELEERRKVLDAKRRKLNNGTETETASMAAPAPTASRETIPPVVTAVAEDPFAALEVAAVSKGKPKAPPAAVAQDPFAALEVASTSKGKAKASSAKLDADNFLAQLEQDFLNGKRK</sequence>
<feature type="compositionally biased region" description="Low complexity" evidence="2">
    <location>
        <begin position="318"/>
        <end position="333"/>
    </location>
</feature>
<dbReference type="InterPro" id="IPR025066">
    <property type="entry name" value="CCDC174-like"/>
</dbReference>
<dbReference type="Pfam" id="PF13300">
    <property type="entry name" value="DUF4078"/>
    <property type="match status" value="1"/>
</dbReference>
<dbReference type="AlphaFoldDB" id="A0AAD6SX10"/>
<comment type="caution">
    <text evidence="3">The sequence shown here is derived from an EMBL/GenBank/DDBJ whole genome shotgun (WGS) entry which is preliminary data.</text>
</comment>
<keyword evidence="4" id="KW-1185">Reference proteome</keyword>
<feature type="compositionally biased region" description="Acidic residues" evidence="2">
    <location>
        <begin position="126"/>
        <end position="139"/>
    </location>
</feature>
<organism evidence="3 4">
    <name type="scientific">Mycena alexandri</name>
    <dbReference type="NCBI Taxonomy" id="1745969"/>
    <lineage>
        <taxon>Eukaryota</taxon>
        <taxon>Fungi</taxon>
        <taxon>Dikarya</taxon>
        <taxon>Basidiomycota</taxon>
        <taxon>Agaricomycotina</taxon>
        <taxon>Agaricomycetes</taxon>
        <taxon>Agaricomycetidae</taxon>
        <taxon>Agaricales</taxon>
        <taxon>Marasmiineae</taxon>
        <taxon>Mycenaceae</taxon>
        <taxon>Mycena</taxon>
    </lineage>
</organism>
<dbReference type="Proteomes" id="UP001218188">
    <property type="component" value="Unassembled WGS sequence"/>
</dbReference>
<reference evidence="3" key="1">
    <citation type="submission" date="2023-03" db="EMBL/GenBank/DDBJ databases">
        <title>Massive genome expansion in bonnet fungi (Mycena s.s.) driven by repeated elements and novel gene families across ecological guilds.</title>
        <authorList>
            <consortium name="Lawrence Berkeley National Laboratory"/>
            <person name="Harder C.B."/>
            <person name="Miyauchi S."/>
            <person name="Viragh M."/>
            <person name="Kuo A."/>
            <person name="Thoen E."/>
            <person name="Andreopoulos B."/>
            <person name="Lu D."/>
            <person name="Skrede I."/>
            <person name="Drula E."/>
            <person name="Henrissat B."/>
            <person name="Morin E."/>
            <person name="Kohler A."/>
            <person name="Barry K."/>
            <person name="LaButti K."/>
            <person name="Morin E."/>
            <person name="Salamov A."/>
            <person name="Lipzen A."/>
            <person name="Mereny Z."/>
            <person name="Hegedus B."/>
            <person name="Baldrian P."/>
            <person name="Stursova M."/>
            <person name="Weitz H."/>
            <person name="Taylor A."/>
            <person name="Grigoriev I.V."/>
            <person name="Nagy L.G."/>
            <person name="Martin F."/>
            <person name="Kauserud H."/>
        </authorList>
    </citation>
    <scope>NUCLEOTIDE SEQUENCE</scope>
    <source>
        <strain evidence="3">CBHHK200</strain>
    </source>
</reference>
<name>A0AAD6SX10_9AGAR</name>
<evidence type="ECO:0000313" key="3">
    <source>
        <dbReference type="EMBL" id="KAJ7034997.1"/>
    </source>
</evidence>
<feature type="region of interest" description="Disordered" evidence="2">
    <location>
        <begin position="240"/>
        <end position="334"/>
    </location>
</feature>
<protein>
    <submittedName>
        <fullName evidence="3">Uncharacterized protein</fullName>
    </submittedName>
</protein>
<evidence type="ECO:0000256" key="1">
    <source>
        <dbReference type="ARBA" id="ARBA00023054"/>
    </source>
</evidence>
<dbReference type="PANTHER" id="PTHR15885:SF1">
    <property type="entry name" value="COILED-COIL DOMAIN-CONTAINING PROTEIN 174"/>
    <property type="match status" value="1"/>
</dbReference>
<evidence type="ECO:0000256" key="2">
    <source>
        <dbReference type="SAM" id="MobiDB-lite"/>
    </source>
</evidence>
<keyword evidence="1" id="KW-0175">Coiled coil</keyword>
<proteinExistence type="predicted"/>
<feature type="compositionally biased region" description="Basic and acidic residues" evidence="2">
    <location>
        <begin position="152"/>
        <end position="173"/>
    </location>
</feature>
<feature type="region of interest" description="Disordered" evidence="2">
    <location>
        <begin position="126"/>
        <end position="182"/>
    </location>
</feature>